<feature type="transmembrane region" description="Helical" evidence="1">
    <location>
        <begin position="21"/>
        <end position="46"/>
    </location>
</feature>
<protein>
    <submittedName>
        <fullName evidence="2">Uncharacterized protein</fullName>
    </submittedName>
</protein>
<keyword evidence="1" id="KW-0472">Membrane</keyword>
<proteinExistence type="predicted"/>
<accession>A0A6A8A6H0</accession>
<reference evidence="2 3" key="1">
    <citation type="submission" date="2019-11" db="EMBL/GenBank/DDBJ databases">
        <title>Genome analysis of Rhizobacterium cereale a novel genus and species isolated from maize roots in North Spain.</title>
        <authorList>
            <person name="Menendez E."/>
            <person name="Flores-Felix J.D."/>
            <person name="Ramirez-Bahena M.-H."/>
            <person name="Igual J.M."/>
            <person name="Garcia-Fraile P."/>
            <person name="Peix A."/>
            <person name="Velazquez E."/>
        </authorList>
    </citation>
    <scope>NUCLEOTIDE SEQUENCE [LARGE SCALE GENOMIC DNA]</scope>
    <source>
        <strain evidence="2 3">RZME27</strain>
    </source>
</reference>
<keyword evidence="3" id="KW-1185">Reference proteome</keyword>
<comment type="caution">
    <text evidence="2">The sequence shown here is derived from an EMBL/GenBank/DDBJ whole genome shotgun (WGS) entry which is preliminary data.</text>
</comment>
<keyword evidence="1" id="KW-0812">Transmembrane</keyword>
<dbReference type="Proteomes" id="UP000435138">
    <property type="component" value="Unassembled WGS sequence"/>
</dbReference>
<sequence>MSSLTDHCRRSVERLTDNRQLCQASSIILAMCLVSGLGVAVLSLILRLTQAV</sequence>
<evidence type="ECO:0000313" key="3">
    <source>
        <dbReference type="Proteomes" id="UP000435138"/>
    </source>
</evidence>
<keyword evidence="1" id="KW-1133">Transmembrane helix</keyword>
<dbReference type="EMBL" id="WIXI01000043">
    <property type="protein sequence ID" value="MQY46962.1"/>
    <property type="molecule type" value="Genomic_DNA"/>
</dbReference>
<evidence type="ECO:0000256" key="1">
    <source>
        <dbReference type="SAM" id="Phobius"/>
    </source>
</evidence>
<name>A0A6A8A6H0_9HYPH</name>
<dbReference type="RefSeq" id="WP_153354447.1">
    <property type="nucleotide sequence ID" value="NZ_JAYKOO010000002.1"/>
</dbReference>
<organism evidence="2 3">
    <name type="scientific">Endobacterium cereale</name>
    <dbReference type="NCBI Taxonomy" id="2663029"/>
    <lineage>
        <taxon>Bacteria</taxon>
        <taxon>Pseudomonadati</taxon>
        <taxon>Pseudomonadota</taxon>
        <taxon>Alphaproteobacteria</taxon>
        <taxon>Hyphomicrobiales</taxon>
        <taxon>Rhizobiaceae</taxon>
        <taxon>Endobacterium</taxon>
    </lineage>
</organism>
<gene>
    <name evidence="2" type="ORF">GAO09_13070</name>
</gene>
<evidence type="ECO:0000313" key="2">
    <source>
        <dbReference type="EMBL" id="MQY46962.1"/>
    </source>
</evidence>
<dbReference type="AlphaFoldDB" id="A0A6A8A6H0"/>